<dbReference type="Gene3D" id="3.40.190.290">
    <property type="match status" value="1"/>
</dbReference>
<comment type="similarity">
    <text evidence="1">Belongs to the LysR transcriptional regulatory family.</text>
</comment>
<evidence type="ECO:0000256" key="3">
    <source>
        <dbReference type="ARBA" id="ARBA00023125"/>
    </source>
</evidence>
<proteinExistence type="inferred from homology"/>
<keyword evidence="4" id="KW-0804">Transcription</keyword>
<accession>A0ABT1XK47</accession>
<dbReference type="SUPFAM" id="SSF46785">
    <property type="entry name" value="Winged helix' DNA-binding domain"/>
    <property type="match status" value="1"/>
</dbReference>
<reference evidence="6" key="1">
    <citation type="submission" date="2022-07" db="EMBL/GenBank/DDBJ databases">
        <authorList>
            <person name="Xamxidin M."/>
        </authorList>
    </citation>
    <scope>NUCLEOTIDE SEQUENCE</scope>
    <source>
        <strain evidence="6">YS8-69</strain>
    </source>
</reference>
<evidence type="ECO:0000313" key="7">
    <source>
        <dbReference type="Proteomes" id="UP001165267"/>
    </source>
</evidence>
<dbReference type="Pfam" id="PF03466">
    <property type="entry name" value="LysR_substrate"/>
    <property type="match status" value="1"/>
</dbReference>
<keyword evidence="3" id="KW-0238">DNA-binding</keyword>
<dbReference type="InterPro" id="IPR036388">
    <property type="entry name" value="WH-like_DNA-bd_sf"/>
</dbReference>
<dbReference type="Gene3D" id="1.10.10.10">
    <property type="entry name" value="Winged helix-like DNA-binding domain superfamily/Winged helix DNA-binding domain"/>
    <property type="match status" value="1"/>
</dbReference>
<evidence type="ECO:0000313" key="6">
    <source>
        <dbReference type="EMBL" id="MCR2747667.1"/>
    </source>
</evidence>
<dbReference type="PROSITE" id="PS50931">
    <property type="entry name" value="HTH_LYSR"/>
    <property type="match status" value="1"/>
</dbReference>
<dbReference type="PANTHER" id="PTHR30126:SF5">
    <property type="entry name" value="HTH-TYPE TRANSCRIPTIONAL ACTIVATOR CMPR"/>
    <property type="match status" value="1"/>
</dbReference>
<dbReference type="SUPFAM" id="SSF53850">
    <property type="entry name" value="Periplasmic binding protein-like II"/>
    <property type="match status" value="1"/>
</dbReference>
<evidence type="ECO:0000256" key="1">
    <source>
        <dbReference type="ARBA" id="ARBA00009437"/>
    </source>
</evidence>
<organism evidence="6 7">
    <name type="scientific">Limnobacter parvus</name>
    <dbReference type="NCBI Taxonomy" id="2939690"/>
    <lineage>
        <taxon>Bacteria</taxon>
        <taxon>Pseudomonadati</taxon>
        <taxon>Pseudomonadota</taxon>
        <taxon>Betaproteobacteria</taxon>
        <taxon>Burkholderiales</taxon>
        <taxon>Burkholderiaceae</taxon>
        <taxon>Limnobacter</taxon>
    </lineage>
</organism>
<feature type="domain" description="HTH lysR-type" evidence="5">
    <location>
        <begin position="3"/>
        <end position="60"/>
    </location>
</feature>
<dbReference type="InterPro" id="IPR005119">
    <property type="entry name" value="LysR_subst-bd"/>
</dbReference>
<protein>
    <submittedName>
        <fullName evidence="6">LysR family transcriptional regulator</fullName>
    </submittedName>
</protein>
<name>A0ABT1XK47_9BURK</name>
<dbReference type="Proteomes" id="UP001165267">
    <property type="component" value="Unassembled WGS sequence"/>
</dbReference>
<evidence type="ECO:0000256" key="4">
    <source>
        <dbReference type="ARBA" id="ARBA00023163"/>
    </source>
</evidence>
<gene>
    <name evidence="6" type="ORF">NSP04_13535</name>
</gene>
<comment type="caution">
    <text evidence="6">The sequence shown here is derived from an EMBL/GenBank/DDBJ whole genome shotgun (WGS) entry which is preliminary data.</text>
</comment>
<dbReference type="RefSeq" id="WP_257512886.1">
    <property type="nucleotide sequence ID" value="NZ_JANKHG010000026.1"/>
</dbReference>
<dbReference type="EMBL" id="JANKHG010000026">
    <property type="protein sequence ID" value="MCR2747667.1"/>
    <property type="molecule type" value="Genomic_DNA"/>
</dbReference>
<dbReference type="PANTHER" id="PTHR30126">
    <property type="entry name" value="HTH-TYPE TRANSCRIPTIONAL REGULATOR"/>
    <property type="match status" value="1"/>
</dbReference>
<keyword evidence="2" id="KW-0805">Transcription regulation</keyword>
<sequence>MNLTLRQLHLFTALTRLKSITAVARHFHVTQPTVSMQMKELAESVGLPLYEVIGKAVYLTPAGLELEATARSMLAELEGFQQRIDDIKGFRRGKLNVSVVSTAEYFVPRLLGDFCARYPEVEIALEVLNRNGVIQRLEHNLDDLYIMSKPPANLDVEAKAFMTNSLQVVAPAGHPLAQRKRIKHSELVRYPFVLRERGSGTRLACDSHFESLGFEPTVRLELGSNEAIKQAVQGGMGLAVLSEHALNAGSATVGLQVLNVQSFPIHANWYTVRPNGKRPSPVAADFWRYLNVDLKKGR</sequence>
<evidence type="ECO:0000259" key="5">
    <source>
        <dbReference type="PROSITE" id="PS50931"/>
    </source>
</evidence>
<keyword evidence="7" id="KW-1185">Reference proteome</keyword>
<dbReference type="InterPro" id="IPR036390">
    <property type="entry name" value="WH_DNA-bd_sf"/>
</dbReference>
<dbReference type="CDD" id="cd08419">
    <property type="entry name" value="PBP2_CbbR_RubisCO_like"/>
    <property type="match status" value="1"/>
</dbReference>
<dbReference type="InterPro" id="IPR000847">
    <property type="entry name" value="LysR_HTH_N"/>
</dbReference>
<dbReference type="Pfam" id="PF00126">
    <property type="entry name" value="HTH_1"/>
    <property type="match status" value="1"/>
</dbReference>
<evidence type="ECO:0000256" key="2">
    <source>
        <dbReference type="ARBA" id="ARBA00023015"/>
    </source>
</evidence>